<name>A0A081C9R1_VECG1</name>
<keyword evidence="3" id="KW-0808">Transferase</keyword>
<dbReference type="EMBL" id="DF820478">
    <property type="protein sequence ID" value="GAK61316.1"/>
    <property type="molecule type" value="Genomic_DNA"/>
</dbReference>
<keyword evidence="3" id="KW-0489">Methyltransferase</keyword>
<dbReference type="Pfam" id="PF13676">
    <property type="entry name" value="TIR_2"/>
    <property type="match status" value="1"/>
</dbReference>
<dbReference type="Gene3D" id="3.40.50.10140">
    <property type="entry name" value="Toll/interleukin-1 receptor homology (TIR) domain"/>
    <property type="match status" value="1"/>
</dbReference>
<dbReference type="InterPro" id="IPR000157">
    <property type="entry name" value="TIR_dom"/>
</dbReference>
<dbReference type="eggNOG" id="COG2944">
    <property type="taxonomic scope" value="Bacteria"/>
</dbReference>
<gene>
    <name evidence="3" type="ORF">U27_01216</name>
</gene>
<accession>A0A081C9R1</accession>
<feature type="domain" description="TIR" evidence="2">
    <location>
        <begin position="2"/>
        <end position="122"/>
    </location>
</feature>
<dbReference type="PROSITE" id="PS50104">
    <property type="entry name" value="TIR"/>
    <property type="match status" value="1"/>
</dbReference>
<reference evidence="3" key="1">
    <citation type="journal article" date="2015" name="PeerJ">
        <title>First genomic representation of candidate bacterial phylum KSB3 points to enhanced environmental sensing as a trigger of wastewater bulking.</title>
        <authorList>
            <person name="Sekiguchi Y."/>
            <person name="Ohashi A."/>
            <person name="Parks D.H."/>
            <person name="Yamauchi T."/>
            <person name="Tyson G.W."/>
            <person name="Hugenholtz P."/>
        </authorList>
    </citation>
    <scope>NUCLEOTIDE SEQUENCE [LARGE SCALE GENOMIC DNA]</scope>
</reference>
<organism evidence="3">
    <name type="scientific">Vecturithrix granuli</name>
    <dbReference type="NCBI Taxonomy" id="1499967"/>
    <lineage>
        <taxon>Bacteria</taxon>
        <taxon>Candidatus Moduliflexota</taxon>
        <taxon>Candidatus Vecturitrichia</taxon>
        <taxon>Candidatus Vecturitrichales</taxon>
        <taxon>Candidatus Vecturitrichaceae</taxon>
        <taxon>Candidatus Vecturithrix</taxon>
    </lineage>
</organism>
<dbReference type="AlphaFoldDB" id="A0A081C9R1"/>
<dbReference type="STRING" id="1499967.U27_01216"/>
<evidence type="ECO:0000313" key="3">
    <source>
        <dbReference type="EMBL" id="GAK61316.1"/>
    </source>
</evidence>
<evidence type="ECO:0000313" key="4">
    <source>
        <dbReference type="Proteomes" id="UP000030661"/>
    </source>
</evidence>
<keyword evidence="1" id="KW-0175">Coiled coil</keyword>
<evidence type="ECO:0000259" key="2">
    <source>
        <dbReference type="PROSITE" id="PS50104"/>
    </source>
</evidence>
<evidence type="ECO:0000256" key="1">
    <source>
        <dbReference type="SAM" id="Coils"/>
    </source>
</evidence>
<dbReference type="SUPFAM" id="SSF52200">
    <property type="entry name" value="Toll/Interleukin receptor TIR domain"/>
    <property type="match status" value="1"/>
</dbReference>
<dbReference type="GO" id="GO:0032259">
    <property type="term" value="P:methylation"/>
    <property type="evidence" value="ECO:0007669"/>
    <property type="project" value="UniProtKB-KW"/>
</dbReference>
<dbReference type="InterPro" id="IPR035897">
    <property type="entry name" value="Toll_tir_struct_dom_sf"/>
</dbReference>
<dbReference type="Proteomes" id="UP000030661">
    <property type="component" value="Unassembled WGS sequence"/>
</dbReference>
<keyword evidence="4" id="KW-1185">Reference proteome</keyword>
<dbReference type="HOGENOM" id="CLU_1207886_0_0_0"/>
<dbReference type="GO" id="GO:0008168">
    <property type="term" value="F:methyltransferase activity"/>
    <property type="evidence" value="ECO:0007669"/>
    <property type="project" value="UniProtKB-KW"/>
</dbReference>
<protein>
    <submittedName>
        <fullName evidence="3">Methyltransferase type 11</fullName>
    </submittedName>
</protein>
<proteinExistence type="predicted"/>
<feature type="coiled-coil region" evidence="1">
    <location>
        <begin position="162"/>
        <end position="226"/>
    </location>
</feature>
<dbReference type="GO" id="GO:0007165">
    <property type="term" value="P:signal transduction"/>
    <property type="evidence" value="ECO:0007669"/>
    <property type="project" value="InterPro"/>
</dbReference>
<sequence>MKPYTVFFSFNSEDREAVEYLARYLADQANLRPWFDQWELIPGEPWVRNLERGLAASATCAVFVGKSGEGPWQKREVETALRQQVEHQDFRVIPVLLPDAPHQPTLPMFLSGNMWVDFRGKRLDDDDTLWRLECGIRGVAPGRGRNQTSSALPFTALPPGKAQRLRQQLEGLQSQWNLLHEKLTRLEQQYSLETRPEEQFRLEHLITENKVQQQKLETEMEQIEAQLSP</sequence>